<name>A0ABD0MZK0_CIRMR</name>
<accession>A0ABD0MZK0</accession>
<dbReference type="EMBL" id="JAMKFB020000025">
    <property type="protein sequence ID" value="KAL0154708.1"/>
    <property type="molecule type" value="Genomic_DNA"/>
</dbReference>
<dbReference type="Proteomes" id="UP001529510">
    <property type="component" value="Unassembled WGS sequence"/>
</dbReference>
<sequence>VGHWEAELVDSDGEVGYHEKDGSEAGRQFRPGPEVVGELDSSDGPPAHEANESDVNSHQ</sequence>
<feature type="non-terminal residue" evidence="2">
    <location>
        <position position="1"/>
    </location>
</feature>
<gene>
    <name evidence="2" type="ORF">M9458_048971</name>
</gene>
<feature type="non-terminal residue" evidence="2">
    <location>
        <position position="59"/>
    </location>
</feature>
<feature type="compositionally biased region" description="Basic and acidic residues" evidence="1">
    <location>
        <begin position="49"/>
        <end position="59"/>
    </location>
</feature>
<evidence type="ECO:0000313" key="2">
    <source>
        <dbReference type="EMBL" id="KAL0154708.1"/>
    </source>
</evidence>
<organism evidence="2 3">
    <name type="scientific">Cirrhinus mrigala</name>
    <name type="common">Mrigala</name>
    <dbReference type="NCBI Taxonomy" id="683832"/>
    <lineage>
        <taxon>Eukaryota</taxon>
        <taxon>Metazoa</taxon>
        <taxon>Chordata</taxon>
        <taxon>Craniata</taxon>
        <taxon>Vertebrata</taxon>
        <taxon>Euteleostomi</taxon>
        <taxon>Actinopterygii</taxon>
        <taxon>Neopterygii</taxon>
        <taxon>Teleostei</taxon>
        <taxon>Ostariophysi</taxon>
        <taxon>Cypriniformes</taxon>
        <taxon>Cyprinidae</taxon>
        <taxon>Labeoninae</taxon>
        <taxon>Labeonini</taxon>
        <taxon>Cirrhinus</taxon>
    </lineage>
</organism>
<protein>
    <submittedName>
        <fullName evidence="2">Uncharacterized protein</fullName>
    </submittedName>
</protein>
<comment type="caution">
    <text evidence="2">The sequence shown here is derived from an EMBL/GenBank/DDBJ whole genome shotgun (WGS) entry which is preliminary data.</text>
</comment>
<dbReference type="AlphaFoldDB" id="A0ABD0MZK0"/>
<feature type="compositionally biased region" description="Basic and acidic residues" evidence="1">
    <location>
        <begin position="15"/>
        <end position="24"/>
    </location>
</feature>
<evidence type="ECO:0000313" key="3">
    <source>
        <dbReference type="Proteomes" id="UP001529510"/>
    </source>
</evidence>
<evidence type="ECO:0000256" key="1">
    <source>
        <dbReference type="SAM" id="MobiDB-lite"/>
    </source>
</evidence>
<keyword evidence="3" id="KW-1185">Reference proteome</keyword>
<proteinExistence type="predicted"/>
<feature type="region of interest" description="Disordered" evidence="1">
    <location>
        <begin position="1"/>
        <end position="59"/>
    </location>
</feature>
<reference evidence="2 3" key="1">
    <citation type="submission" date="2024-05" db="EMBL/GenBank/DDBJ databases">
        <title>Genome sequencing and assembly of Indian major carp, Cirrhinus mrigala (Hamilton, 1822).</title>
        <authorList>
            <person name="Mohindra V."/>
            <person name="Chowdhury L.M."/>
            <person name="Lal K."/>
            <person name="Jena J.K."/>
        </authorList>
    </citation>
    <scope>NUCLEOTIDE SEQUENCE [LARGE SCALE GENOMIC DNA]</scope>
    <source>
        <strain evidence="2">CM1030</strain>
        <tissue evidence="2">Blood</tissue>
    </source>
</reference>